<dbReference type="GO" id="GO:0006777">
    <property type="term" value="P:Mo-molybdopterin cofactor biosynthetic process"/>
    <property type="evidence" value="ECO:0007669"/>
    <property type="project" value="UniProtKB-KW"/>
</dbReference>
<reference evidence="10 11" key="1">
    <citation type="journal article" date="2010" name="Stand. Genomic Sci.">
        <title>Complete genome sequence of Intrasporangium calvum type strain (7 KIP).</title>
        <authorList>
            <person name="Del Rio T.G."/>
            <person name="Chertkov O."/>
            <person name="Yasawong M."/>
            <person name="Lucas S."/>
            <person name="Deshpande S."/>
            <person name="Cheng J.F."/>
            <person name="Detter C."/>
            <person name="Tapia R."/>
            <person name="Han C."/>
            <person name="Goodwin L."/>
            <person name="Pitluck S."/>
            <person name="Liolios K."/>
            <person name="Ivanova N."/>
            <person name="Mavromatis K."/>
            <person name="Pati A."/>
            <person name="Chen A."/>
            <person name="Palaniappan K."/>
            <person name="Land M."/>
            <person name="Hauser L."/>
            <person name="Chang Y.J."/>
            <person name="Jeffries C.D."/>
            <person name="Rohde M."/>
            <person name="Pukall R."/>
            <person name="Sikorski J."/>
            <person name="Goker M."/>
            <person name="Woyke T."/>
            <person name="Bristow J."/>
            <person name="Eisen J.A."/>
            <person name="Markowitz V."/>
            <person name="Hugenholtz P."/>
            <person name="Kyrpides N.C."/>
            <person name="Klenk H.P."/>
            <person name="Lapidus A."/>
        </authorList>
    </citation>
    <scope>NUCLEOTIDE SEQUENCE [LARGE SCALE GENOMIC DNA]</scope>
    <source>
        <strain evidence="11">ATCC 23552 / DSM 43043 / JCM 3097 / NBRC 12989 / 7 KIP</strain>
    </source>
</reference>
<dbReference type="Gene3D" id="3.90.550.10">
    <property type="entry name" value="Spore Coat Polysaccharide Biosynthesis Protein SpsA, Chain A"/>
    <property type="match status" value="1"/>
</dbReference>
<dbReference type="PANTHER" id="PTHR19136:SF81">
    <property type="entry name" value="MOLYBDENUM COFACTOR GUANYLYLTRANSFERASE"/>
    <property type="match status" value="1"/>
</dbReference>
<keyword evidence="4" id="KW-0547">Nucleotide-binding</keyword>
<proteinExistence type="predicted"/>
<evidence type="ECO:0000256" key="3">
    <source>
        <dbReference type="ARBA" id="ARBA00022723"/>
    </source>
</evidence>
<keyword evidence="5" id="KW-0460">Magnesium</keyword>
<dbReference type="InterPro" id="IPR029044">
    <property type="entry name" value="Nucleotide-diphossugar_trans"/>
</dbReference>
<dbReference type="HOGENOM" id="CLU_055597_1_2_11"/>
<evidence type="ECO:0000313" key="10">
    <source>
        <dbReference type="EMBL" id="ADU46687.1"/>
    </source>
</evidence>
<keyword evidence="11" id="KW-1185">Reference proteome</keyword>
<protein>
    <submittedName>
        <fullName evidence="10">Molybdopterin-guanine dinucleotide biosynthesis protein A</fullName>
    </submittedName>
</protein>
<dbReference type="EMBL" id="CP002343">
    <property type="protein sequence ID" value="ADU46687.1"/>
    <property type="molecule type" value="Genomic_DNA"/>
</dbReference>
<dbReference type="GO" id="GO:0016779">
    <property type="term" value="F:nucleotidyltransferase activity"/>
    <property type="evidence" value="ECO:0007669"/>
    <property type="project" value="UniProtKB-ARBA"/>
</dbReference>
<keyword evidence="6" id="KW-0342">GTP-binding</keyword>
<dbReference type="Pfam" id="PF12804">
    <property type="entry name" value="NTP_transf_3"/>
    <property type="match status" value="1"/>
</dbReference>
<feature type="region of interest" description="Disordered" evidence="8">
    <location>
        <begin position="177"/>
        <end position="206"/>
    </location>
</feature>
<sequence>MQPSLARAAAVVLTGGASSRMGRHKPAIHVAGRAIVERVVGAVGGWPLVVVGSGAAVPEGTRVVSEEPPGGGPVAGIAAGWAALTTGTDAAGLAPSGPDVVLVLAGDLPFLTRAHLEALVAAAEGSVAVTWSSTGPNWLCAAWPAELLRERLAAVGSPAGVSVRRLLGDVPRVEVRDEADVATDVDTPEDLEAARRRADGSEAPGS</sequence>
<evidence type="ECO:0000256" key="5">
    <source>
        <dbReference type="ARBA" id="ARBA00022842"/>
    </source>
</evidence>
<dbReference type="STRING" id="710696.Intca_0126"/>
<dbReference type="eggNOG" id="COG0746">
    <property type="taxonomic scope" value="Bacteria"/>
</dbReference>
<accession>E6SFE9</accession>
<keyword evidence="7" id="KW-0501">Molybdenum cofactor biosynthesis</keyword>
<feature type="compositionally biased region" description="Acidic residues" evidence="8">
    <location>
        <begin position="180"/>
        <end position="191"/>
    </location>
</feature>
<gene>
    <name evidence="10" type="ordered locus">Intca_0126</name>
</gene>
<keyword evidence="3" id="KW-0479">Metal-binding</keyword>
<evidence type="ECO:0000256" key="1">
    <source>
        <dbReference type="ARBA" id="ARBA00022490"/>
    </source>
</evidence>
<evidence type="ECO:0000256" key="4">
    <source>
        <dbReference type="ARBA" id="ARBA00022741"/>
    </source>
</evidence>
<name>E6SFE9_INTC7</name>
<dbReference type="CDD" id="cd02503">
    <property type="entry name" value="MobA"/>
    <property type="match status" value="1"/>
</dbReference>
<evidence type="ECO:0000256" key="6">
    <source>
        <dbReference type="ARBA" id="ARBA00023134"/>
    </source>
</evidence>
<dbReference type="GO" id="GO:0046872">
    <property type="term" value="F:metal ion binding"/>
    <property type="evidence" value="ECO:0007669"/>
    <property type="project" value="UniProtKB-KW"/>
</dbReference>
<dbReference type="AlphaFoldDB" id="E6SFE9"/>
<dbReference type="InterPro" id="IPR013482">
    <property type="entry name" value="Molybde_CF_guanTrfase"/>
</dbReference>
<evidence type="ECO:0000313" key="11">
    <source>
        <dbReference type="Proteomes" id="UP000008914"/>
    </source>
</evidence>
<dbReference type="Proteomes" id="UP000008914">
    <property type="component" value="Chromosome"/>
</dbReference>
<dbReference type="RefSeq" id="WP_013491009.1">
    <property type="nucleotide sequence ID" value="NC_014830.1"/>
</dbReference>
<dbReference type="PANTHER" id="PTHR19136">
    <property type="entry name" value="MOLYBDENUM COFACTOR GUANYLYLTRANSFERASE"/>
    <property type="match status" value="1"/>
</dbReference>
<dbReference type="KEGG" id="ica:Intca_0126"/>
<dbReference type="InterPro" id="IPR025877">
    <property type="entry name" value="MobA-like_NTP_Trfase"/>
</dbReference>
<keyword evidence="2" id="KW-0808">Transferase</keyword>
<dbReference type="SUPFAM" id="SSF53448">
    <property type="entry name" value="Nucleotide-diphospho-sugar transferases"/>
    <property type="match status" value="1"/>
</dbReference>
<evidence type="ECO:0000256" key="7">
    <source>
        <dbReference type="ARBA" id="ARBA00023150"/>
    </source>
</evidence>
<feature type="domain" description="MobA-like NTP transferase" evidence="9">
    <location>
        <begin position="10"/>
        <end position="167"/>
    </location>
</feature>
<organism evidence="10 11">
    <name type="scientific">Intrasporangium calvum (strain ATCC 23552 / DSM 43043 / JCM 3097 / NBRC 12989 / NCIMB 10167 / NRRL B-3866 / 7 KIP)</name>
    <dbReference type="NCBI Taxonomy" id="710696"/>
    <lineage>
        <taxon>Bacteria</taxon>
        <taxon>Bacillati</taxon>
        <taxon>Actinomycetota</taxon>
        <taxon>Actinomycetes</taxon>
        <taxon>Micrococcales</taxon>
        <taxon>Intrasporangiaceae</taxon>
        <taxon>Intrasporangium</taxon>
    </lineage>
</organism>
<keyword evidence="1" id="KW-0963">Cytoplasm</keyword>
<evidence type="ECO:0000256" key="2">
    <source>
        <dbReference type="ARBA" id="ARBA00022679"/>
    </source>
</evidence>
<evidence type="ECO:0000256" key="8">
    <source>
        <dbReference type="SAM" id="MobiDB-lite"/>
    </source>
</evidence>
<dbReference type="GO" id="GO:0005525">
    <property type="term" value="F:GTP binding"/>
    <property type="evidence" value="ECO:0007669"/>
    <property type="project" value="UniProtKB-KW"/>
</dbReference>
<evidence type="ECO:0000259" key="9">
    <source>
        <dbReference type="Pfam" id="PF12804"/>
    </source>
</evidence>